<dbReference type="PROSITE" id="PS50972">
    <property type="entry name" value="PTERIN_BINDING"/>
    <property type="match status" value="1"/>
</dbReference>
<sequence>MVSARLGDVMVGDGRPTVIIGVINLGDSSFYRGSIVRGRDDLVKRAREMVEEGAEIIDIGAVGTGPTSRPVPEHRELQELIPAIKAVAKEISAPISADTQRAVVAEAAAEAGASIINDVSGFKADARMAEVVASSGCSAILMAARRLPGDVYQIGEIQEALRSSLKICREHGVPLKKVVVDPAFGQWPARLARLGPRARRRLRGRGYSLATFFDLNILANLERLKISRPICLSISRKSSIGDVLGLPDPEERLYGSLAAAAIAVLKGAHALRTHDPVETLHAARIAESIRDLPR</sequence>
<feature type="domain" description="Pterin-binding" evidence="1">
    <location>
        <begin position="17"/>
        <end position="284"/>
    </location>
</feature>
<dbReference type="PANTHER" id="PTHR20941">
    <property type="entry name" value="FOLATE SYNTHESIS PROTEINS"/>
    <property type="match status" value="1"/>
</dbReference>
<dbReference type="GO" id="GO:0004156">
    <property type="term" value="F:dihydropteroate synthase activity"/>
    <property type="evidence" value="ECO:0007669"/>
    <property type="project" value="TreeGrafter"/>
</dbReference>
<dbReference type="STRING" id="1776334.APZ16_06790"/>
<dbReference type="Pfam" id="PF00809">
    <property type="entry name" value="Pterin_bind"/>
    <property type="match status" value="2"/>
</dbReference>
<evidence type="ECO:0000313" key="2">
    <source>
        <dbReference type="EMBL" id="KUO39983.1"/>
    </source>
</evidence>
<dbReference type="InterPro" id="IPR000489">
    <property type="entry name" value="Pterin-binding_dom"/>
</dbReference>
<accession>A0A147JU39</accession>
<dbReference type="SUPFAM" id="SSF51717">
    <property type="entry name" value="Dihydropteroate synthetase-like"/>
    <property type="match status" value="1"/>
</dbReference>
<dbReference type="InterPro" id="IPR045031">
    <property type="entry name" value="DHP_synth-like"/>
</dbReference>
<dbReference type="PANTHER" id="PTHR20941:SF1">
    <property type="entry name" value="FOLIC ACID SYNTHESIS PROTEIN FOL1"/>
    <property type="match status" value="1"/>
</dbReference>
<protein>
    <recommendedName>
        <fullName evidence="1">Pterin-binding domain-containing protein</fullName>
    </recommendedName>
</protein>
<dbReference type="PROSITE" id="PS00793">
    <property type="entry name" value="DHPS_2"/>
    <property type="match status" value="1"/>
</dbReference>
<dbReference type="AlphaFoldDB" id="A0A147JU39"/>
<comment type="caution">
    <text evidence="2">The sequence shown here is derived from an EMBL/GenBank/DDBJ whole genome shotgun (WGS) entry which is preliminary data.</text>
</comment>
<dbReference type="GO" id="GO:0046654">
    <property type="term" value="P:tetrahydrofolate biosynthetic process"/>
    <property type="evidence" value="ECO:0007669"/>
    <property type="project" value="TreeGrafter"/>
</dbReference>
<gene>
    <name evidence="2" type="ORF">APZ16_06790</name>
</gene>
<name>A0A147JU39_HADYE</name>
<proteinExistence type="predicted"/>
<evidence type="ECO:0000313" key="3">
    <source>
        <dbReference type="Proteomes" id="UP000074294"/>
    </source>
</evidence>
<dbReference type="EMBL" id="LQMQ01000050">
    <property type="protein sequence ID" value="KUO39983.1"/>
    <property type="molecule type" value="Genomic_DNA"/>
</dbReference>
<dbReference type="Proteomes" id="UP000074294">
    <property type="component" value="Unassembled WGS sequence"/>
</dbReference>
<organism evidence="2 3">
    <name type="scientific">Hadarchaeum yellowstonense</name>
    <dbReference type="NCBI Taxonomy" id="1776334"/>
    <lineage>
        <taxon>Archaea</taxon>
        <taxon>Methanobacteriati</taxon>
        <taxon>Candidatus Hadarchaeota</taxon>
        <taxon>Candidatus Hadarchaeia</taxon>
        <taxon>Candidatus Hadarchaeales</taxon>
        <taxon>Candidatus Hadarchaeaceae</taxon>
        <taxon>Candidatus Hadarchaeum</taxon>
    </lineage>
</organism>
<reference evidence="2 3" key="1">
    <citation type="journal article" date="2016" name="Nat. Microbiol.">
        <title>Genomic inference of the metabolism of cosmopolitan subsurface Archaea, Hadesarchaea.</title>
        <authorList>
            <person name="Baker B.J."/>
            <person name="Saw J.H."/>
            <person name="Lind A.E."/>
            <person name="Lazar C.S."/>
            <person name="Hinrichs K.-U."/>
            <person name="Teske A.P."/>
            <person name="Ettema T.J."/>
        </authorList>
    </citation>
    <scope>NUCLEOTIDE SEQUENCE [LARGE SCALE GENOMIC DNA]</scope>
</reference>
<evidence type="ECO:0000259" key="1">
    <source>
        <dbReference type="PROSITE" id="PS50972"/>
    </source>
</evidence>
<dbReference type="InterPro" id="IPR011005">
    <property type="entry name" value="Dihydropteroate_synth-like_sf"/>
</dbReference>
<dbReference type="Gene3D" id="3.20.20.20">
    <property type="entry name" value="Dihydropteroate synthase-like"/>
    <property type="match status" value="1"/>
</dbReference>